<evidence type="ECO:0000313" key="5">
    <source>
        <dbReference type="Proteomes" id="UP001596174"/>
    </source>
</evidence>
<accession>A0ABW1G7P3</accession>
<keyword evidence="5" id="KW-1185">Reference proteome</keyword>
<keyword evidence="2" id="KW-0732">Signal</keyword>
<feature type="compositionally biased region" description="Low complexity" evidence="1">
    <location>
        <begin position="39"/>
        <end position="50"/>
    </location>
</feature>
<evidence type="ECO:0000259" key="3">
    <source>
        <dbReference type="PROSITE" id="PS51677"/>
    </source>
</evidence>
<dbReference type="PROSITE" id="PS51677">
    <property type="entry name" value="NODB"/>
    <property type="match status" value="1"/>
</dbReference>
<name>A0ABW1G7P3_9ACTN</name>
<organism evidence="4 5">
    <name type="scientific">Streptacidiphilus monticola</name>
    <dbReference type="NCBI Taxonomy" id="2161674"/>
    <lineage>
        <taxon>Bacteria</taxon>
        <taxon>Bacillati</taxon>
        <taxon>Actinomycetota</taxon>
        <taxon>Actinomycetes</taxon>
        <taxon>Kitasatosporales</taxon>
        <taxon>Streptomycetaceae</taxon>
        <taxon>Streptacidiphilus</taxon>
    </lineage>
</organism>
<sequence length="285" mass="29520">MAIRTRRWTTGTIAAGALLALTACGSAAVGHTSADSRRTASPSASSAAGQGAVGGGGQGGATPSPTPRATSGDIAPSGGNAAVDPRIEYTIAHAPGEKNIALTFDDGPSPQWTPKILALLAQYHAHATFCQIGPNAQAHPELVKQIIAAGDRLCDHTVSHNEQMSRTSVQNQTREILDARTMIETAGGPGTQVGWFRAPGGDFSPVNRHIAAAAGLRPLGWSADSEDWKRPGVPRIVHNVLAQLRPGAIVLMHDGGGNRGQTVAALAQLLPKLVAQGYTFDFLDK</sequence>
<evidence type="ECO:0000313" key="4">
    <source>
        <dbReference type="EMBL" id="MFC5910378.1"/>
    </source>
</evidence>
<dbReference type="EC" id="3.-.-.-" evidence="4"/>
<feature type="signal peptide" evidence="2">
    <location>
        <begin position="1"/>
        <end position="27"/>
    </location>
</feature>
<dbReference type="PANTHER" id="PTHR10587:SF137">
    <property type="entry name" value="4-DEOXY-4-FORMAMIDO-L-ARABINOSE-PHOSPHOUNDECAPRENOL DEFORMYLASE ARND-RELATED"/>
    <property type="match status" value="1"/>
</dbReference>
<protein>
    <submittedName>
        <fullName evidence="4">Polysaccharide deacetylase family protein</fullName>
        <ecNumber evidence="4">3.-.-.-</ecNumber>
    </submittedName>
</protein>
<feature type="domain" description="NodB homology" evidence="3">
    <location>
        <begin position="98"/>
        <end position="281"/>
    </location>
</feature>
<dbReference type="PANTHER" id="PTHR10587">
    <property type="entry name" value="GLYCOSYL TRANSFERASE-RELATED"/>
    <property type="match status" value="1"/>
</dbReference>
<dbReference type="Proteomes" id="UP001596174">
    <property type="component" value="Unassembled WGS sequence"/>
</dbReference>
<proteinExistence type="predicted"/>
<feature type="chain" id="PRO_5046950534" evidence="2">
    <location>
        <begin position="28"/>
        <end position="285"/>
    </location>
</feature>
<dbReference type="InterPro" id="IPR002509">
    <property type="entry name" value="NODB_dom"/>
</dbReference>
<dbReference type="PROSITE" id="PS51257">
    <property type="entry name" value="PROKAR_LIPOPROTEIN"/>
    <property type="match status" value="1"/>
</dbReference>
<dbReference type="InterPro" id="IPR050248">
    <property type="entry name" value="Polysacc_deacetylase_ArnD"/>
</dbReference>
<dbReference type="GO" id="GO:0016787">
    <property type="term" value="F:hydrolase activity"/>
    <property type="evidence" value="ECO:0007669"/>
    <property type="project" value="UniProtKB-KW"/>
</dbReference>
<gene>
    <name evidence="4" type="ORF">ACFP3V_24545</name>
</gene>
<dbReference type="InterPro" id="IPR011330">
    <property type="entry name" value="Glyco_hydro/deAcase_b/a-brl"/>
</dbReference>
<evidence type="ECO:0000256" key="2">
    <source>
        <dbReference type="SAM" id="SignalP"/>
    </source>
</evidence>
<dbReference type="EMBL" id="JBHSQJ010000117">
    <property type="protein sequence ID" value="MFC5910378.1"/>
    <property type="molecule type" value="Genomic_DNA"/>
</dbReference>
<dbReference type="Gene3D" id="3.20.20.370">
    <property type="entry name" value="Glycoside hydrolase/deacetylase"/>
    <property type="match status" value="1"/>
</dbReference>
<reference evidence="5" key="1">
    <citation type="journal article" date="2019" name="Int. J. Syst. Evol. Microbiol.">
        <title>The Global Catalogue of Microorganisms (GCM) 10K type strain sequencing project: providing services to taxonomists for standard genome sequencing and annotation.</title>
        <authorList>
            <consortium name="The Broad Institute Genomics Platform"/>
            <consortium name="The Broad Institute Genome Sequencing Center for Infectious Disease"/>
            <person name="Wu L."/>
            <person name="Ma J."/>
        </authorList>
    </citation>
    <scope>NUCLEOTIDE SEQUENCE [LARGE SCALE GENOMIC DNA]</scope>
    <source>
        <strain evidence="5">JCM 4816</strain>
    </source>
</reference>
<feature type="compositionally biased region" description="Gly residues" evidence="1">
    <location>
        <begin position="51"/>
        <end position="60"/>
    </location>
</feature>
<dbReference type="CDD" id="cd10917">
    <property type="entry name" value="CE4_NodB_like_6s_7s"/>
    <property type="match status" value="1"/>
</dbReference>
<dbReference type="RefSeq" id="WP_380587438.1">
    <property type="nucleotide sequence ID" value="NZ_JBHSQJ010000117.1"/>
</dbReference>
<dbReference type="Pfam" id="PF01522">
    <property type="entry name" value="Polysacc_deac_1"/>
    <property type="match status" value="1"/>
</dbReference>
<feature type="region of interest" description="Disordered" evidence="1">
    <location>
        <begin position="33"/>
        <end position="82"/>
    </location>
</feature>
<comment type="caution">
    <text evidence="4">The sequence shown here is derived from an EMBL/GenBank/DDBJ whole genome shotgun (WGS) entry which is preliminary data.</text>
</comment>
<dbReference type="SUPFAM" id="SSF88713">
    <property type="entry name" value="Glycoside hydrolase/deacetylase"/>
    <property type="match status" value="1"/>
</dbReference>
<evidence type="ECO:0000256" key="1">
    <source>
        <dbReference type="SAM" id="MobiDB-lite"/>
    </source>
</evidence>
<keyword evidence="4" id="KW-0378">Hydrolase</keyword>